<evidence type="ECO:0000259" key="4">
    <source>
        <dbReference type="PROSITE" id="PS50043"/>
    </source>
</evidence>
<dbReference type="STRING" id="354355.SAMN05660816_00368"/>
<evidence type="ECO:0000256" key="2">
    <source>
        <dbReference type="ARBA" id="ARBA00023125"/>
    </source>
</evidence>
<sequence>MKTYGNIKVAIADDHEIFRDGLRAMLQKQQDILLVAEAANGKELIEQVKSQEPDIVISDVKMPVMDGAAATRHLSEHYPQVGIIALTMFDEEDLIIDMLEAGARGYLLKNADKNEIIEAIKSVYQQQPYYCRHTSNKLAQMVAKSKFNPYKQKQKPEFNEREVDIVADICNGLTSKQIAEKIFLSVRTVEGLRLKIMEKMEVKNTAGIIIYAIKNNLYKPNNV</sequence>
<dbReference type="InterPro" id="IPR016032">
    <property type="entry name" value="Sig_transdc_resp-reg_C-effctor"/>
</dbReference>
<dbReference type="RefSeq" id="WP_081199206.1">
    <property type="nucleotide sequence ID" value="NZ_FOCZ01000001.1"/>
</dbReference>
<dbReference type="PROSITE" id="PS50110">
    <property type="entry name" value="RESPONSE_REGULATORY"/>
    <property type="match status" value="1"/>
</dbReference>
<feature type="modified residue" description="4-aspartylphosphate" evidence="3">
    <location>
        <position position="59"/>
    </location>
</feature>
<dbReference type="Pfam" id="PF00196">
    <property type="entry name" value="GerE"/>
    <property type="match status" value="1"/>
</dbReference>
<feature type="domain" description="HTH luxR-type" evidence="4">
    <location>
        <begin position="151"/>
        <end position="216"/>
    </location>
</feature>
<keyword evidence="1 3" id="KW-0597">Phosphoprotein</keyword>
<evidence type="ECO:0000256" key="3">
    <source>
        <dbReference type="PROSITE-ProRule" id="PRU00169"/>
    </source>
</evidence>
<reference evidence="7" key="1">
    <citation type="submission" date="2016-04" db="EMBL/GenBank/DDBJ databases">
        <authorList>
            <person name="Chen L."/>
            <person name="Zhuang W."/>
            <person name="Wang G."/>
        </authorList>
    </citation>
    <scope>NUCLEOTIDE SEQUENCE [LARGE SCALE GENOMIC DNA]</scope>
    <source>
        <strain evidence="7">17621</strain>
    </source>
</reference>
<evidence type="ECO:0000313" key="6">
    <source>
        <dbReference type="EMBL" id="OQP50793.1"/>
    </source>
</evidence>
<dbReference type="Gene3D" id="3.40.50.2300">
    <property type="match status" value="1"/>
</dbReference>
<dbReference type="SMART" id="SM00448">
    <property type="entry name" value="REC"/>
    <property type="match status" value="1"/>
</dbReference>
<dbReference type="SUPFAM" id="SSF52172">
    <property type="entry name" value="CheY-like"/>
    <property type="match status" value="1"/>
</dbReference>
<dbReference type="InterPro" id="IPR011006">
    <property type="entry name" value="CheY-like_superfamily"/>
</dbReference>
<dbReference type="InterPro" id="IPR000792">
    <property type="entry name" value="Tscrpt_reg_LuxR_C"/>
</dbReference>
<dbReference type="OrthoDB" id="9797341at2"/>
<dbReference type="GO" id="GO:0000160">
    <property type="term" value="P:phosphorelay signal transduction system"/>
    <property type="evidence" value="ECO:0007669"/>
    <property type="project" value="InterPro"/>
</dbReference>
<dbReference type="GO" id="GO:0003677">
    <property type="term" value="F:DNA binding"/>
    <property type="evidence" value="ECO:0007669"/>
    <property type="project" value="UniProtKB-KW"/>
</dbReference>
<dbReference type="SUPFAM" id="SSF46894">
    <property type="entry name" value="C-terminal effector domain of the bipartite response regulators"/>
    <property type="match status" value="1"/>
</dbReference>
<dbReference type="EMBL" id="LVXG01000012">
    <property type="protein sequence ID" value="OQP50793.1"/>
    <property type="molecule type" value="Genomic_DNA"/>
</dbReference>
<keyword evidence="2 6" id="KW-0238">DNA-binding</keyword>
<evidence type="ECO:0000256" key="1">
    <source>
        <dbReference type="ARBA" id="ARBA00022553"/>
    </source>
</evidence>
<name>A0A1V9EXE2_9BACT</name>
<dbReference type="PRINTS" id="PR00038">
    <property type="entry name" value="HTHLUXR"/>
</dbReference>
<feature type="domain" description="Response regulatory" evidence="5">
    <location>
        <begin position="8"/>
        <end position="124"/>
    </location>
</feature>
<dbReference type="Pfam" id="PF00072">
    <property type="entry name" value="Response_reg"/>
    <property type="match status" value="1"/>
</dbReference>
<dbReference type="CDD" id="cd17535">
    <property type="entry name" value="REC_NarL-like"/>
    <property type="match status" value="1"/>
</dbReference>
<dbReference type="InterPro" id="IPR039420">
    <property type="entry name" value="WalR-like"/>
</dbReference>
<dbReference type="PROSITE" id="PS50043">
    <property type="entry name" value="HTH_LUXR_2"/>
    <property type="match status" value="1"/>
</dbReference>
<accession>A0A1V9EXE2</accession>
<dbReference type="PANTHER" id="PTHR43214">
    <property type="entry name" value="TWO-COMPONENT RESPONSE REGULATOR"/>
    <property type="match status" value="1"/>
</dbReference>
<dbReference type="PANTHER" id="PTHR43214:SF43">
    <property type="entry name" value="TWO-COMPONENT RESPONSE REGULATOR"/>
    <property type="match status" value="1"/>
</dbReference>
<comment type="caution">
    <text evidence="6">The sequence shown here is derived from an EMBL/GenBank/DDBJ whole genome shotgun (WGS) entry which is preliminary data.</text>
</comment>
<gene>
    <name evidence="6" type="ORF">A4H97_02880</name>
</gene>
<dbReference type="Proteomes" id="UP000192610">
    <property type="component" value="Unassembled WGS sequence"/>
</dbReference>
<dbReference type="AlphaFoldDB" id="A0A1V9EXE2"/>
<organism evidence="6 7">
    <name type="scientific">Niastella yeongjuensis</name>
    <dbReference type="NCBI Taxonomy" id="354355"/>
    <lineage>
        <taxon>Bacteria</taxon>
        <taxon>Pseudomonadati</taxon>
        <taxon>Bacteroidota</taxon>
        <taxon>Chitinophagia</taxon>
        <taxon>Chitinophagales</taxon>
        <taxon>Chitinophagaceae</taxon>
        <taxon>Niastella</taxon>
    </lineage>
</organism>
<evidence type="ECO:0000259" key="5">
    <source>
        <dbReference type="PROSITE" id="PS50110"/>
    </source>
</evidence>
<keyword evidence="7" id="KW-1185">Reference proteome</keyword>
<dbReference type="SMART" id="SM00421">
    <property type="entry name" value="HTH_LUXR"/>
    <property type="match status" value="1"/>
</dbReference>
<protein>
    <submittedName>
        <fullName evidence="6">DNA-binding response regulator</fullName>
    </submittedName>
</protein>
<dbReference type="GO" id="GO:0006355">
    <property type="term" value="P:regulation of DNA-templated transcription"/>
    <property type="evidence" value="ECO:0007669"/>
    <property type="project" value="InterPro"/>
</dbReference>
<dbReference type="CDD" id="cd06170">
    <property type="entry name" value="LuxR_C_like"/>
    <property type="match status" value="1"/>
</dbReference>
<proteinExistence type="predicted"/>
<dbReference type="InterPro" id="IPR058245">
    <property type="entry name" value="NreC/VraR/RcsB-like_REC"/>
</dbReference>
<evidence type="ECO:0000313" key="7">
    <source>
        <dbReference type="Proteomes" id="UP000192610"/>
    </source>
</evidence>
<dbReference type="InterPro" id="IPR001789">
    <property type="entry name" value="Sig_transdc_resp-reg_receiver"/>
</dbReference>